<evidence type="ECO:0000313" key="7">
    <source>
        <dbReference type="Proteomes" id="UP000307541"/>
    </source>
</evidence>
<dbReference type="GO" id="GO:0043709">
    <property type="term" value="P:cell adhesion involved in single-species biofilm formation"/>
    <property type="evidence" value="ECO:0007669"/>
    <property type="project" value="TreeGrafter"/>
</dbReference>
<evidence type="ECO:0000259" key="5">
    <source>
        <dbReference type="PROSITE" id="PS50887"/>
    </source>
</evidence>
<gene>
    <name evidence="6" type="ORF">D8779_05180</name>
</gene>
<dbReference type="Gene3D" id="3.30.70.270">
    <property type="match status" value="1"/>
</dbReference>
<evidence type="ECO:0000256" key="3">
    <source>
        <dbReference type="PROSITE-ProRule" id="PRU00169"/>
    </source>
</evidence>
<comment type="caution">
    <text evidence="6">The sequence shown here is derived from an EMBL/GenBank/DDBJ whole genome shotgun (WGS) entry which is preliminary data.</text>
</comment>
<reference evidence="6 7" key="1">
    <citation type="submission" date="2018-10" db="EMBL/GenBank/DDBJ databases">
        <title>Pseudomonas leptonychotis sp. nov., isolated from Weddell seals in Antarctica.</title>
        <authorList>
            <person name="Novakova D."/>
            <person name="Svec P."/>
            <person name="Kralova S."/>
            <person name="Kristofova L."/>
            <person name="Zeman M."/>
            <person name="Pantucek R."/>
            <person name="Maslanova I."/>
            <person name="Sedlacek I."/>
        </authorList>
    </citation>
    <scope>NUCLEOTIDE SEQUENCE [LARGE SCALE GENOMIC DNA]</scope>
    <source>
        <strain evidence="6 7">CCM 8849</strain>
    </source>
</reference>
<feature type="domain" description="Response regulatory" evidence="4">
    <location>
        <begin position="3"/>
        <end position="118"/>
    </location>
</feature>
<dbReference type="PROSITE" id="PS50887">
    <property type="entry name" value="GGDEF"/>
    <property type="match status" value="1"/>
</dbReference>
<evidence type="ECO:0000313" key="6">
    <source>
        <dbReference type="EMBL" id="TIH11188.1"/>
    </source>
</evidence>
<protein>
    <recommendedName>
        <fullName evidence="1">diguanylate cyclase</fullName>
        <ecNumber evidence="1">2.7.7.65</ecNumber>
    </recommendedName>
</protein>
<dbReference type="InterPro" id="IPR029787">
    <property type="entry name" value="Nucleotide_cyclase"/>
</dbReference>
<keyword evidence="3" id="KW-0597">Phosphoprotein</keyword>
<comment type="catalytic activity">
    <reaction evidence="2">
        <text>2 GTP = 3',3'-c-di-GMP + 2 diphosphate</text>
        <dbReference type="Rhea" id="RHEA:24898"/>
        <dbReference type="ChEBI" id="CHEBI:33019"/>
        <dbReference type="ChEBI" id="CHEBI:37565"/>
        <dbReference type="ChEBI" id="CHEBI:58805"/>
        <dbReference type="EC" id="2.7.7.65"/>
    </reaction>
</comment>
<dbReference type="InterPro" id="IPR050469">
    <property type="entry name" value="Diguanylate_Cyclase"/>
</dbReference>
<dbReference type="PANTHER" id="PTHR45138:SF9">
    <property type="entry name" value="DIGUANYLATE CYCLASE DGCM-RELATED"/>
    <property type="match status" value="1"/>
</dbReference>
<dbReference type="CDD" id="cd19921">
    <property type="entry name" value="REC_1_GGDEF"/>
    <property type="match status" value="1"/>
</dbReference>
<accession>A0A4T2A5R2</accession>
<sequence length="411" mass="46142">MRNILVVEDSPLVLKILEHLFRKESAFQPIFCASLGEAQVMLETSAELFFAAIVDLNLPDAPDGEIVDVVMTYRLPCIVLSGTYNEQRRDQMLLKGVVDYVLKESQHSYEYAFRLLHRLESNSAVKILIAEDSDATRHYIRHVLTPHRYQIIEACDGDEALRILKEQPDIDLLVVDHSMPGISGFDLVKLLRQKMKRHELIILGLSADTKGSLSAKFIKHGADDFLRKPFCSEELNCRVMSTLERRDLLRALKQAAQFDALTSLNNRRAFYEHGQQLFQLARSGGRDLSVAMLDLDFFKRINDEHGHASGDAALIAFSRALSSAFPDALLGRLGGEEFAMISQQDAATLSSTLDQLRSHCANLKYAIGAPPLCFSAGIYHGAPDDLESLLHQADLRLYQAKNQGRGRNCWQ</sequence>
<dbReference type="InterPro" id="IPR011006">
    <property type="entry name" value="CheY-like_superfamily"/>
</dbReference>
<dbReference type="InterPro" id="IPR043128">
    <property type="entry name" value="Rev_trsase/Diguanyl_cyclase"/>
</dbReference>
<dbReference type="GO" id="GO:0000160">
    <property type="term" value="P:phosphorelay signal transduction system"/>
    <property type="evidence" value="ECO:0007669"/>
    <property type="project" value="InterPro"/>
</dbReference>
<dbReference type="SUPFAM" id="SSF55073">
    <property type="entry name" value="Nucleotide cyclase"/>
    <property type="match status" value="1"/>
</dbReference>
<feature type="domain" description="Response regulatory" evidence="4">
    <location>
        <begin position="126"/>
        <end position="243"/>
    </location>
</feature>
<dbReference type="EC" id="2.7.7.65" evidence="1"/>
<dbReference type="InterPro" id="IPR000160">
    <property type="entry name" value="GGDEF_dom"/>
</dbReference>
<dbReference type="GO" id="GO:0005886">
    <property type="term" value="C:plasma membrane"/>
    <property type="evidence" value="ECO:0007669"/>
    <property type="project" value="TreeGrafter"/>
</dbReference>
<dbReference type="GO" id="GO:1902201">
    <property type="term" value="P:negative regulation of bacterial-type flagellum-dependent cell motility"/>
    <property type="evidence" value="ECO:0007669"/>
    <property type="project" value="TreeGrafter"/>
</dbReference>
<feature type="modified residue" description="4-aspartylphosphate" evidence="3">
    <location>
        <position position="55"/>
    </location>
</feature>
<feature type="modified residue" description="4-aspartylphosphate" evidence="3">
    <location>
        <position position="176"/>
    </location>
</feature>
<proteinExistence type="predicted"/>
<dbReference type="NCBIfam" id="TIGR00254">
    <property type="entry name" value="GGDEF"/>
    <property type="match status" value="1"/>
</dbReference>
<dbReference type="SUPFAM" id="SSF52172">
    <property type="entry name" value="CheY-like"/>
    <property type="match status" value="2"/>
</dbReference>
<name>A0A4T2A5R2_9PSED</name>
<evidence type="ECO:0000259" key="4">
    <source>
        <dbReference type="PROSITE" id="PS50110"/>
    </source>
</evidence>
<dbReference type="GO" id="GO:0052621">
    <property type="term" value="F:diguanylate cyclase activity"/>
    <property type="evidence" value="ECO:0007669"/>
    <property type="project" value="UniProtKB-EC"/>
</dbReference>
<dbReference type="SMART" id="SM00267">
    <property type="entry name" value="GGDEF"/>
    <property type="match status" value="1"/>
</dbReference>
<dbReference type="CDD" id="cd01949">
    <property type="entry name" value="GGDEF"/>
    <property type="match status" value="1"/>
</dbReference>
<dbReference type="Pfam" id="PF00990">
    <property type="entry name" value="GGDEF"/>
    <property type="match status" value="1"/>
</dbReference>
<dbReference type="Proteomes" id="UP000307541">
    <property type="component" value="Unassembled WGS sequence"/>
</dbReference>
<dbReference type="InterPro" id="IPR001789">
    <property type="entry name" value="Sig_transdc_resp-reg_receiver"/>
</dbReference>
<evidence type="ECO:0000256" key="2">
    <source>
        <dbReference type="ARBA" id="ARBA00034247"/>
    </source>
</evidence>
<dbReference type="RefSeq" id="WP_136663381.1">
    <property type="nucleotide sequence ID" value="NZ_CP180477.1"/>
</dbReference>
<dbReference type="EMBL" id="RFLV01000001">
    <property type="protein sequence ID" value="TIH11188.1"/>
    <property type="molecule type" value="Genomic_DNA"/>
</dbReference>
<dbReference type="PANTHER" id="PTHR45138">
    <property type="entry name" value="REGULATORY COMPONENTS OF SENSORY TRANSDUCTION SYSTEM"/>
    <property type="match status" value="1"/>
</dbReference>
<keyword evidence="7" id="KW-1185">Reference proteome</keyword>
<dbReference type="Gene3D" id="3.40.50.2300">
    <property type="match status" value="2"/>
</dbReference>
<dbReference type="Pfam" id="PF00072">
    <property type="entry name" value="Response_reg"/>
    <property type="match status" value="1"/>
</dbReference>
<organism evidence="6 7">
    <name type="scientific">Pseudomonas leptonychotis</name>
    <dbReference type="NCBI Taxonomy" id="2448482"/>
    <lineage>
        <taxon>Bacteria</taxon>
        <taxon>Pseudomonadati</taxon>
        <taxon>Pseudomonadota</taxon>
        <taxon>Gammaproteobacteria</taxon>
        <taxon>Pseudomonadales</taxon>
        <taxon>Pseudomonadaceae</taxon>
        <taxon>Pseudomonas</taxon>
    </lineage>
</organism>
<dbReference type="SMART" id="SM00448">
    <property type="entry name" value="REC"/>
    <property type="match status" value="2"/>
</dbReference>
<dbReference type="PROSITE" id="PS50110">
    <property type="entry name" value="RESPONSE_REGULATORY"/>
    <property type="match status" value="2"/>
</dbReference>
<dbReference type="AlphaFoldDB" id="A0A4T2A5R2"/>
<evidence type="ECO:0000256" key="1">
    <source>
        <dbReference type="ARBA" id="ARBA00012528"/>
    </source>
</evidence>
<dbReference type="OrthoDB" id="9803824at2"/>
<feature type="domain" description="GGDEF" evidence="5">
    <location>
        <begin position="286"/>
        <end position="411"/>
    </location>
</feature>